<dbReference type="GO" id="GO:0004757">
    <property type="term" value="F:sepiapterin reductase (NADP+) activity"/>
    <property type="evidence" value="ECO:0007669"/>
    <property type="project" value="UniProtKB-EC"/>
</dbReference>
<dbReference type="SUPFAM" id="SSF51735">
    <property type="entry name" value="NAD(P)-binding Rossmann-fold domains"/>
    <property type="match status" value="1"/>
</dbReference>
<dbReference type="PRINTS" id="PR00081">
    <property type="entry name" value="GDHRDH"/>
</dbReference>
<reference evidence="9 10" key="1">
    <citation type="submission" date="2024-05" db="EMBL/GenBank/DDBJ databases">
        <title>Genetic variation in Jamaican populations of the coffee berry borer (Hypothenemus hampei).</title>
        <authorList>
            <person name="Errbii M."/>
            <person name="Myrie A."/>
        </authorList>
    </citation>
    <scope>NUCLEOTIDE SEQUENCE [LARGE SCALE GENOMIC DNA]</scope>
    <source>
        <strain evidence="9">JA-Hopewell-2020-01-JO</strain>
        <tissue evidence="9">Whole body</tissue>
    </source>
</reference>
<dbReference type="EMBL" id="JBDJPC010000006">
    <property type="protein sequence ID" value="KAL1497653.1"/>
    <property type="molecule type" value="Genomic_DNA"/>
</dbReference>
<dbReference type="Gene3D" id="3.40.50.720">
    <property type="entry name" value="NAD(P)-binding Rossmann-like Domain"/>
    <property type="match status" value="1"/>
</dbReference>
<dbReference type="InterPro" id="IPR051721">
    <property type="entry name" value="Biopterin_syn/organic_redct"/>
</dbReference>
<dbReference type="Proteomes" id="UP001566132">
    <property type="component" value="Unassembled WGS sequence"/>
</dbReference>
<evidence type="ECO:0000256" key="4">
    <source>
        <dbReference type="ARBA" id="ARBA00013075"/>
    </source>
</evidence>
<dbReference type="EC" id="1.1.1.153" evidence="4"/>
<organism evidence="9 10">
    <name type="scientific">Hypothenemus hampei</name>
    <name type="common">Coffee berry borer</name>
    <dbReference type="NCBI Taxonomy" id="57062"/>
    <lineage>
        <taxon>Eukaryota</taxon>
        <taxon>Metazoa</taxon>
        <taxon>Ecdysozoa</taxon>
        <taxon>Arthropoda</taxon>
        <taxon>Hexapoda</taxon>
        <taxon>Insecta</taxon>
        <taxon>Pterygota</taxon>
        <taxon>Neoptera</taxon>
        <taxon>Endopterygota</taxon>
        <taxon>Coleoptera</taxon>
        <taxon>Polyphaga</taxon>
        <taxon>Cucujiformia</taxon>
        <taxon>Curculionidae</taxon>
        <taxon>Scolytinae</taxon>
        <taxon>Hypothenemus</taxon>
    </lineage>
</organism>
<keyword evidence="10" id="KW-1185">Reference proteome</keyword>
<proteinExistence type="inferred from homology"/>
<gene>
    <name evidence="9" type="ORF">ABEB36_008575</name>
</gene>
<evidence type="ECO:0000256" key="2">
    <source>
        <dbReference type="ARBA" id="ARBA00010483"/>
    </source>
</evidence>
<evidence type="ECO:0000256" key="7">
    <source>
        <dbReference type="ARBA" id="ARBA00022857"/>
    </source>
</evidence>
<comment type="subunit">
    <text evidence="3">Homodimer.</text>
</comment>
<dbReference type="AlphaFoldDB" id="A0ABD1EPK4"/>
<comment type="caution">
    <text evidence="9">The sequence shown here is derived from an EMBL/GenBank/DDBJ whole genome shotgun (WGS) entry which is preliminary data.</text>
</comment>
<comment type="similarity">
    <text evidence="2">Belongs to the sepiapterin reductase family.</text>
</comment>
<evidence type="ECO:0000256" key="1">
    <source>
        <dbReference type="ARBA" id="ARBA00004496"/>
    </source>
</evidence>
<evidence type="ECO:0000256" key="8">
    <source>
        <dbReference type="ARBA" id="ARBA00023002"/>
    </source>
</evidence>
<evidence type="ECO:0000256" key="6">
    <source>
        <dbReference type="ARBA" id="ARBA00022490"/>
    </source>
</evidence>
<evidence type="ECO:0000256" key="3">
    <source>
        <dbReference type="ARBA" id="ARBA00011738"/>
    </source>
</evidence>
<name>A0ABD1EPK4_HYPHA</name>
<evidence type="ECO:0000313" key="10">
    <source>
        <dbReference type="Proteomes" id="UP001566132"/>
    </source>
</evidence>
<comment type="subcellular location">
    <subcellularLocation>
        <location evidence="1">Cytoplasm</location>
    </subcellularLocation>
</comment>
<keyword evidence="8" id="KW-0560">Oxidoreductase</keyword>
<keyword evidence="6" id="KW-0963">Cytoplasm</keyword>
<dbReference type="FunFam" id="3.40.50.720:FF:000259">
    <property type="entry name" value="Sepiapterin reductase"/>
    <property type="match status" value="1"/>
</dbReference>
<evidence type="ECO:0000256" key="5">
    <source>
        <dbReference type="ARBA" id="ARBA00019170"/>
    </source>
</evidence>
<dbReference type="PANTHER" id="PTHR44085">
    <property type="entry name" value="SEPIAPTERIN REDUCTASE"/>
    <property type="match status" value="1"/>
</dbReference>
<dbReference type="PANTHER" id="PTHR44085:SF2">
    <property type="entry name" value="SEPIAPTERIN REDUCTASE"/>
    <property type="match status" value="1"/>
</dbReference>
<dbReference type="InterPro" id="IPR002347">
    <property type="entry name" value="SDR_fam"/>
</dbReference>
<evidence type="ECO:0000313" key="9">
    <source>
        <dbReference type="EMBL" id="KAL1497653.1"/>
    </source>
</evidence>
<accession>A0ABD1EPK4</accession>
<dbReference type="GO" id="GO:0005737">
    <property type="term" value="C:cytoplasm"/>
    <property type="evidence" value="ECO:0007669"/>
    <property type="project" value="UniProtKB-SubCell"/>
</dbReference>
<protein>
    <recommendedName>
        <fullName evidence="5">Sepiapterin reductase</fullName>
        <ecNumber evidence="4">1.1.1.153</ecNumber>
    </recommendedName>
</protein>
<sequence>MATSLAVDFKKPSIVLITGASRGIGQEIAVEFSKHLNENSKFVLFARDLSKLEETKKKINEINPSIAVLNFSIDLSKPNFEKYVEILEEVLQNIRDSTIESAYIFHNAGHVGVLEEASQLVDLNVWRTYYDLNLFSVILLNNAFLQKFSGIVSKIIVVNITSLLGRQPFSSFSMYGSGKAAREMYFKILATEQPNLIVLNYSPGPVLTDMFNSICDTATAVELRRNFQEIRDKSVLTTNQTVSKLLTLLENGNYSSGDTVDYFDRT</sequence>
<dbReference type="Pfam" id="PF00106">
    <property type="entry name" value="adh_short"/>
    <property type="match status" value="1"/>
</dbReference>
<keyword evidence="7" id="KW-0521">NADP</keyword>
<dbReference type="InterPro" id="IPR036291">
    <property type="entry name" value="NAD(P)-bd_dom_sf"/>
</dbReference>